<protein>
    <submittedName>
        <fullName evidence="1">Uncharacterized protein</fullName>
    </submittedName>
</protein>
<organism evidence="1">
    <name type="scientific">human gut metagenome</name>
    <dbReference type="NCBI Taxonomy" id="408170"/>
    <lineage>
        <taxon>unclassified sequences</taxon>
        <taxon>metagenomes</taxon>
        <taxon>organismal metagenomes</taxon>
    </lineage>
</organism>
<reference evidence="1" key="1">
    <citation type="submission" date="2013-12" db="EMBL/GenBank/DDBJ databases">
        <title>A Varibaculum cambriense genome reconstructed from a premature infant gut community with otherwise low bacterial novelty that shifts toward anaerobic metabolism during the third week of life.</title>
        <authorList>
            <person name="Brown C.T."/>
            <person name="Sharon I."/>
            <person name="Thomas B.C."/>
            <person name="Castelle C.J."/>
            <person name="Morowitz M.J."/>
            <person name="Banfield J.F."/>
        </authorList>
    </citation>
    <scope>NUCLEOTIDE SEQUENCE</scope>
</reference>
<sequence length="30" mass="3775">KNLKNINIKKIVDTRKKWKYNHKYNNQTDE</sequence>
<dbReference type="AlphaFoldDB" id="W1Y5Y5"/>
<dbReference type="EMBL" id="AZMM01007861">
    <property type="protein sequence ID" value="ETJ37963.1"/>
    <property type="molecule type" value="Genomic_DNA"/>
</dbReference>
<name>W1Y5Y5_9ZZZZ</name>
<proteinExistence type="predicted"/>
<gene>
    <name evidence="1" type="ORF">Q604_UNBC07861G0001</name>
</gene>
<comment type="caution">
    <text evidence="1">The sequence shown here is derived from an EMBL/GenBank/DDBJ whole genome shotgun (WGS) entry which is preliminary data.</text>
</comment>
<feature type="non-terminal residue" evidence="1">
    <location>
        <position position="1"/>
    </location>
</feature>
<evidence type="ECO:0000313" key="1">
    <source>
        <dbReference type="EMBL" id="ETJ37963.1"/>
    </source>
</evidence>
<accession>W1Y5Y5</accession>